<feature type="transmembrane region" description="Helical" evidence="1">
    <location>
        <begin position="47"/>
        <end position="71"/>
    </location>
</feature>
<dbReference type="EMBL" id="MFTN01000028">
    <property type="protein sequence ID" value="OGI62430.1"/>
    <property type="molecule type" value="Genomic_DNA"/>
</dbReference>
<dbReference type="AlphaFoldDB" id="A0A1F6UYE2"/>
<sequence length="210" mass="24816">MNPNPILEDSFLGSKFFNPNYLFDQIILFFRSLFDFADKNSADIISVYHAMLVFICFFSLILASYCLIRIFEIRKKEHRHLKHEIEEYAHHQAEKEKKLREGEEVSRNPRWLKTLSYLFSQHESDWKLAVIEADSMLEGLLDQLGFKGENLGEKLKETTQESFHSLTFAWEVHTIRNKIAHEGAAYELTQREAKRVIALYEQIFRGYGYI</sequence>
<dbReference type="STRING" id="1801737.A2818_00505"/>
<evidence type="ECO:0000313" key="2">
    <source>
        <dbReference type="EMBL" id="OGI62430.1"/>
    </source>
</evidence>
<keyword evidence="1" id="KW-0472">Membrane</keyword>
<organism evidence="2 3">
    <name type="scientific">Candidatus Nomurabacteria bacterium RIFCSPHIGHO2_01_FULL_40_12</name>
    <dbReference type="NCBI Taxonomy" id="1801737"/>
    <lineage>
        <taxon>Bacteria</taxon>
        <taxon>Candidatus Nomuraibacteriota</taxon>
    </lineage>
</organism>
<evidence type="ECO:0000256" key="1">
    <source>
        <dbReference type="SAM" id="Phobius"/>
    </source>
</evidence>
<keyword evidence="1" id="KW-0812">Transmembrane</keyword>
<gene>
    <name evidence="2" type="ORF">A2818_00505</name>
</gene>
<reference evidence="2 3" key="1">
    <citation type="journal article" date="2016" name="Nat. Commun.">
        <title>Thousands of microbial genomes shed light on interconnected biogeochemical processes in an aquifer system.</title>
        <authorList>
            <person name="Anantharaman K."/>
            <person name="Brown C.T."/>
            <person name="Hug L.A."/>
            <person name="Sharon I."/>
            <person name="Castelle C.J."/>
            <person name="Probst A.J."/>
            <person name="Thomas B.C."/>
            <person name="Singh A."/>
            <person name="Wilkins M.J."/>
            <person name="Karaoz U."/>
            <person name="Brodie E.L."/>
            <person name="Williams K.H."/>
            <person name="Hubbard S.S."/>
            <person name="Banfield J.F."/>
        </authorList>
    </citation>
    <scope>NUCLEOTIDE SEQUENCE [LARGE SCALE GENOMIC DNA]</scope>
</reference>
<comment type="caution">
    <text evidence="2">The sequence shown here is derived from an EMBL/GenBank/DDBJ whole genome shotgun (WGS) entry which is preliminary data.</text>
</comment>
<name>A0A1F6UYE2_9BACT</name>
<dbReference type="Proteomes" id="UP000177602">
    <property type="component" value="Unassembled WGS sequence"/>
</dbReference>
<evidence type="ECO:0008006" key="4">
    <source>
        <dbReference type="Google" id="ProtNLM"/>
    </source>
</evidence>
<proteinExistence type="predicted"/>
<evidence type="ECO:0000313" key="3">
    <source>
        <dbReference type="Proteomes" id="UP000177602"/>
    </source>
</evidence>
<accession>A0A1F6UYE2</accession>
<keyword evidence="1" id="KW-1133">Transmembrane helix</keyword>
<protein>
    <recommendedName>
        <fullName evidence="4">DUF4145 domain-containing protein</fullName>
    </recommendedName>
</protein>